<keyword evidence="6" id="KW-1185">Reference proteome</keyword>
<evidence type="ECO:0000256" key="2">
    <source>
        <dbReference type="ARBA" id="ARBA00023315"/>
    </source>
</evidence>
<dbReference type="PROSITE" id="PS51186">
    <property type="entry name" value="GNAT"/>
    <property type="match status" value="1"/>
</dbReference>
<keyword evidence="5" id="KW-0687">Ribonucleoprotein</keyword>
<feature type="domain" description="N-acetyltransferase" evidence="4">
    <location>
        <begin position="13"/>
        <end position="178"/>
    </location>
</feature>
<keyword evidence="2 5" id="KW-0012">Acyltransferase</keyword>
<reference evidence="6" key="1">
    <citation type="journal article" date="2019" name="Int. J. Syst. Evol. Microbiol.">
        <title>The Global Catalogue of Microorganisms (GCM) 10K type strain sequencing project: providing services to taxonomists for standard genome sequencing and annotation.</title>
        <authorList>
            <consortium name="The Broad Institute Genomics Platform"/>
            <consortium name="The Broad Institute Genome Sequencing Center for Infectious Disease"/>
            <person name="Wu L."/>
            <person name="Ma J."/>
        </authorList>
    </citation>
    <scope>NUCLEOTIDE SEQUENCE [LARGE SCALE GENOMIC DNA]</scope>
    <source>
        <strain evidence="6">KCTC 62784</strain>
    </source>
</reference>
<comment type="similarity">
    <text evidence="3">Belongs to the acetyltransferase family. RimJ subfamily.</text>
</comment>
<protein>
    <submittedName>
        <fullName evidence="5">Ribosomal protein S5-alanine N-acetyltransferase</fullName>
        <ecNumber evidence="5">2.3.1.267</ecNumber>
    </submittedName>
</protein>
<evidence type="ECO:0000259" key="4">
    <source>
        <dbReference type="PROSITE" id="PS51186"/>
    </source>
</evidence>
<dbReference type="InterPro" id="IPR016181">
    <property type="entry name" value="Acyl_CoA_acyltransferase"/>
</dbReference>
<gene>
    <name evidence="5" type="primary">rimJ</name>
    <name evidence="5" type="ORF">ACFODT_09295</name>
</gene>
<keyword evidence="1 5" id="KW-0808">Transferase</keyword>
<dbReference type="RefSeq" id="WP_123016081.1">
    <property type="nucleotide sequence ID" value="NZ_AP024911.1"/>
</dbReference>
<dbReference type="GO" id="GO:0005840">
    <property type="term" value="C:ribosome"/>
    <property type="evidence" value="ECO:0007669"/>
    <property type="project" value="UniProtKB-KW"/>
</dbReference>
<name>A0ABV7CB21_9VIBR</name>
<proteinExistence type="inferred from homology"/>
<evidence type="ECO:0000256" key="3">
    <source>
        <dbReference type="ARBA" id="ARBA00038502"/>
    </source>
</evidence>
<evidence type="ECO:0000256" key="1">
    <source>
        <dbReference type="ARBA" id="ARBA00022679"/>
    </source>
</evidence>
<dbReference type="Pfam" id="PF13302">
    <property type="entry name" value="Acetyltransf_3"/>
    <property type="match status" value="1"/>
</dbReference>
<dbReference type="PANTHER" id="PTHR43792:SF8">
    <property type="entry name" value="[RIBOSOMAL PROTEIN US5]-ALANINE N-ACETYLTRANSFERASE"/>
    <property type="match status" value="1"/>
</dbReference>
<dbReference type="InterPro" id="IPR051531">
    <property type="entry name" value="N-acetyltransferase"/>
</dbReference>
<dbReference type="SUPFAM" id="SSF55729">
    <property type="entry name" value="Acyl-CoA N-acyltransferases (Nat)"/>
    <property type="match status" value="1"/>
</dbReference>
<evidence type="ECO:0000313" key="6">
    <source>
        <dbReference type="Proteomes" id="UP001595384"/>
    </source>
</evidence>
<accession>A0ABV7CB21</accession>
<organism evidence="5 6">
    <name type="scientific">Vibrio zhugei</name>
    <dbReference type="NCBI Taxonomy" id="2479546"/>
    <lineage>
        <taxon>Bacteria</taxon>
        <taxon>Pseudomonadati</taxon>
        <taxon>Pseudomonadota</taxon>
        <taxon>Gammaproteobacteria</taxon>
        <taxon>Vibrionales</taxon>
        <taxon>Vibrionaceae</taxon>
        <taxon>Vibrio</taxon>
    </lineage>
</organism>
<dbReference type="EMBL" id="JBHRSE010000060">
    <property type="protein sequence ID" value="MFC3024021.1"/>
    <property type="molecule type" value="Genomic_DNA"/>
</dbReference>
<comment type="caution">
    <text evidence="5">The sequence shown here is derived from an EMBL/GenBank/DDBJ whole genome shotgun (WGS) entry which is preliminary data.</text>
</comment>
<dbReference type="EC" id="2.3.1.267" evidence="5"/>
<dbReference type="InterPro" id="IPR000182">
    <property type="entry name" value="GNAT_dom"/>
</dbReference>
<dbReference type="PANTHER" id="PTHR43792">
    <property type="entry name" value="GNAT FAMILY, PUTATIVE (AFU_ORTHOLOGUE AFUA_3G00765)-RELATED-RELATED"/>
    <property type="match status" value="1"/>
</dbReference>
<dbReference type="NCBIfam" id="NF008072">
    <property type="entry name" value="PRK10809.1"/>
    <property type="match status" value="1"/>
</dbReference>
<sequence length="188" mass="21803">MSLYYVHQVDNDIALRTATVDDAVLISQYFCDNREYLKPWEPQRTPAFYAPITWRDRLVKLHELHRLGMAYYLLIIDQATSEMLGTISFSNLAKFPLYSCSVGYSLAEKAQGRGIMSRALKMACEYMFSEQNMHRINAAYMPHNQRSAAVLKRVGFVEEGFAANYLLIDGQWRDHRLVALLNEHWQAE</sequence>
<dbReference type="Gene3D" id="3.40.630.30">
    <property type="match status" value="1"/>
</dbReference>
<dbReference type="Proteomes" id="UP001595384">
    <property type="component" value="Unassembled WGS sequence"/>
</dbReference>
<dbReference type="GO" id="GO:0008999">
    <property type="term" value="F:protein-N-terminal-alanine acetyltransferase activity"/>
    <property type="evidence" value="ECO:0007669"/>
    <property type="project" value="UniProtKB-EC"/>
</dbReference>
<evidence type="ECO:0000313" key="5">
    <source>
        <dbReference type="EMBL" id="MFC3024021.1"/>
    </source>
</evidence>
<keyword evidence="5" id="KW-0689">Ribosomal protein</keyword>